<accession>A0A9Q0DF87</accession>
<name>A0A9Q0DF87_9TELE</name>
<feature type="region of interest" description="Disordered" evidence="1">
    <location>
        <begin position="104"/>
        <end position="165"/>
    </location>
</feature>
<dbReference type="EMBL" id="JANIIK010000116">
    <property type="protein sequence ID" value="KAJ3587869.1"/>
    <property type="molecule type" value="Genomic_DNA"/>
</dbReference>
<organism evidence="2 3">
    <name type="scientific">Muraenolepis orangiensis</name>
    <name type="common">Patagonian moray cod</name>
    <dbReference type="NCBI Taxonomy" id="630683"/>
    <lineage>
        <taxon>Eukaryota</taxon>
        <taxon>Metazoa</taxon>
        <taxon>Chordata</taxon>
        <taxon>Craniata</taxon>
        <taxon>Vertebrata</taxon>
        <taxon>Euteleostomi</taxon>
        <taxon>Actinopterygii</taxon>
        <taxon>Neopterygii</taxon>
        <taxon>Teleostei</taxon>
        <taxon>Neoteleostei</taxon>
        <taxon>Acanthomorphata</taxon>
        <taxon>Zeiogadaria</taxon>
        <taxon>Gadariae</taxon>
        <taxon>Gadiformes</taxon>
        <taxon>Muraenolepidoidei</taxon>
        <taxon>Muraenolepididae</taxon>
        <taxon>Muraenolepis</taxon>
    </lineage>
</organism>
<evidence type="ECO:0000313" key="3">
    <source>
        <dbReference type="Proteomes" id="UP001148018"/>
    </source>
</evidence>
<reference evidence="2" key="1">
    <citation type="submission" date="2022-07" db="EMBL/GenBank/DDBJ databases">
        <title>Chromosome-level genome of Muraenolepis orangiensis.</title>
        <authorList>
            <person name="Kim J."/>
        </authorList>
    </citation>
    <scope>NUCLEOTIDE SEQUENCE</scope>
    <source>
        <strain evidence="2">KU_S4_2022</strain>
        <tissue evidence="2">Muscle</tissue>
    </source>
</reference>
<comment type="caution">
    <text evidence="2">The sequence shown here is derived from an EMBL/GenBank/DDBJ whole genome shotgun (WGS) entry which is preliminary data.</text>
</comment>
<dbReference type="AlphaFoldDB" id="A0A9Q0DF87"/>
<feature type="region of interest" description="Disordered" evidence="1">
    <location>
        <begin position="38"/>
        <end position="84"/>
    </location>
</feature>
<keyword evidence="3" id="KW-1185">Reference proteome</keyword>
<dbReference type="Proteomes" id="UP001148018">
    <property type="component" value="Unassembled WGS sequence"/>
</dbReference>
<feature type="compositionally biased region" description="Low complexity" evidence="1">
    <location>
        <begin position="41"/>
        <end position="81"/>
    </location>
</feature>
<gene>
    <name evidence="2" type="ORF">NHX12_011464</name>
</gene>
<protein>
    <submittedName>
        <fullName evidence="2">Uncharacterized protein</fullName>
    </submittedName>
</protein>
<feature type="compositionally biased region" description="Polar residues" evidence="1">
    <location>
        <begin position="108"/>
        <end position="123"/>
    </location>
</feature>
<feature type="non-terminal residue" evidence="2">
    <location>
        <position position="165"/>
    </location>
</feature>
<sequence length="165" mass="17773">MEKRWSTLFMKAGLLRSGESERWGRRVDGVRVPLSAQSVKSGEFQGESGECQGESGEFQGESGEFQGESGEFQGESGEFQGAPWNNREEMQGHRATGCQVEEAKEETGTLTQTGVHSGRQQQLAIAPSLRRNAGAVRGPGSPAGGELDDKWELTSQDSAVLPSAR</sequence>
<evidence type="ECO:0000256" key="1">
    <source>
        <dbReference type="SAM" id="MobiDB-lite"/>
    </source>
</evidence>
<proteinExistence type="predicted"/>
<evidence type="ECO:0000313" key="2">
    <source>
        <dbReference type="EMBL" id="KAJ3587869.1"/>
    </source>
</evidence>